<keyword evidence="3" id="KW-1185">Reference proteome</keyword>
<name>A0AAE1HWB0_9NEOP</name>
<evidence type="ECO:0000313" key="2">
    <source>
        <dbReference type="EMBL" id="KAK3928652.1"/>
    </source>
</evidence>
<sequence length="76" mass="8661">FKYSRTRRYCLLLALLVITSTSTLASWCLACRLLNQNLSEKLTLKKPKGVSFARLILIIKAVHSHQRSVIAEIFLT</sequence>
<keyword evidence="1" id="KW-0732">Signal</keyword>
<dbReference type="EMBL" id="JAHWGI010001343">
    <property type="protein sequence ID" value="KAK3928652.1"/>
    <property type="molecule type" value="Genomic_DNA"/>
</dbReference>
<feature type="signal peptide" evidence="1">
    <location>
        <begin position="1"/>
        <end position="25"/>
    </location>
</feature>
<proteinExistence type="predicted"/>
<organism evidence="2 3">
    <name type="scientific">Frankliniella fusca</name>
    <dbReference type="NCBI Taxonomy" id="407009"/>
    <lineage>
        <taxon>Eukaryota</taxon>
        <taxon>Metazoa</taxon>
        <taxon>Ecdysozoa</taxon>
        <taxon>Arthropoda</taxon>
        <taxon>Hexapoda</taxon>
        <taxon>Insecta</taxon>
        <taxon>Pterygota</taxon>
        <taxon>Neoptera</taxon>
        <taxon>Paraneoptera</taxon>
        <taxon>Thysanoptera</taxon>
        <taxon>Terebrantia</taxon>
        <taxon>Thripoidea</taxon>
        <taxon>Thripidae</taxon>
        <taxon>Frankliniella</taxon>
    </lineage>
</organism>
<dbReference type="Proteomes" id="UP001219518">
    <property type="component" value="Unassembled WGS sequence"/>
</dbReference>
<evidence type="ECO:0000313" key="3">
    <source>
        <dbReference type="Proteomes" id="UP001219518"/>
    </source>
</evidence>
<accession>A0AAE1HWB0</accession>
<reference evidence="2" key="1">
    <citation type="submission" date="2021-07" db="EMBL/GenBank/DDBJ databases">
        <authorList>
            <person name="Catto M.A."/>
            <person name="Jacobson A."/>
            <person name="Kennedy G."/>
            <person name="Labadie P."/>
            <person name="Hunt B.G."/>
            <person name="Srinivasan R."/>
        </authorList>
    </citation>
    <scope>NUCLEOTIDE SEQUENCE</scope>
    <source>
        <strain evidence="2">PL_HMW_Pooled</strain>
        <tissue evidence="2">Head</tissue>
    </source>
</reference>
<protein>
    <submittedName>
        <fullName evidence="2">Squalestatin tetraketide synthase</fullName>
    </submittedName>
</protein>
<reference evidence="2" key="2">
    <citation type="journal article" date="2023" name="BMC Genomics">
        <title>Pest status, molecular evolution, and epigenetic factors derived from the genome assembly of Frankliniella fusca, a thysanopteran phytovirus vector.</title>
        <authorList>
            <person name="Catto M.A."/>
            <person name="Labadie P.E."/>
            <person name="Jacobson A.L."/>
            <person name="Kennedy G.G."/>
            <person name="Srinivasan R."/>
            <person name="Hunt B.G."/>
        </authorList>
    </citation>
    <scope>NUCLEOTIDE SEQUENCE</scope>
    <source>
        <strain evidence="2">PL_HMW_Pooled</strain>
    </source>
</reference>
<evidence type="ECO:0000256" key="1">
    <source>
        <dbReference type="SAM" id="SignalP"/>
    </source>
</evidence>
<dbReference type="AlphaFoldDB" id="A0AAE1HWB0"/>
<feature type="non-terminal residue" evidence="2">
    <location>
        <position position="1"/>
    </location>
</feature>
<gene>
    <name evidence="2" type="ORF">KUF71_016876</name>
</gene>
<feature type="chain" id="PRO_5041901921" evidence="1">
    <location>
        <begin position="26"/>
        <end position="76"/>
    </location>
</feature>
<comment type="caution">
    <text evidence="2">The sequence shown here is derived from an EMBL/GenBank/DDBJ whole genome shotgun (WGS) entry which is preliminary data.</text>
</comment>